<organism evidence="2 3">
    <name type="scientific">Bimuria novae-zelandiae CBS 107.79</name>
    <dbReference type="NCBI Taxonomy" id="1447943"/>
    <lineage>
        <taxon>Eukaryota</taxon>
        <taxon>Fungi</taxon>
        <taxon>Dikarya</taxon>
        <taxon>Ascomycota</taxon>
        <taxon>Pezizomycotina</taxon>
        <taxon>Dothideomycetes</taxon>
        <taxon>Pleosporomycetidae</taxon>
        <taxon>Pleosporales</taxon>
        <taxon>Massarineae</taxon>
        <taxon>Didymosphaeriaceae</taxon>
        <taxon>Bimuria</taxon>
    </lineage>
</organism>
<evidence type="ECO:0000313" key="3">
    <source>
        <dbReference type="Proteomes" id="UP000800036"/>
    </source>
</evidence>
<name>A0A6A5VLQ9_9PLEO</name>
<dbReference type="EMBL" id="ML976663">
    <property type="protein sequence ID" value="KAF1977480.1"/>
    <property type="molecule type" value="Genomic_DNA"/>
</dbReference>
<accession>A0A6A5VLQ9</accession>
<dbReference type="Proteomes" id="UP000800036">
    <property type="component" value="Unassembled WGS sequence"/>
</dbReference>
<feature type="compositionally biased region" description="Basic residues" evidence="1">
    <location>
        <begin position="1"/>
        <end position="25"/>
    </location>
</feature>
<gene>
    <name evidence="2" type="ORF">BU23DRAFT_564985</name>
</gene>
<keyword evidence="3" id="KW-1185">Reference proteome</keyword>
<dbReference type="AlphaFoldDB" id="A0A6A5VLQ9"/>
<evidence type="ECO:0000256" key="1">
    <source>
        <dbReference type="SAM" id="MobiDB-lite"/>
    </source>
</evidence>
<feature type="region of interest" description="Disordered" evidence="1">
    <location>
        <begin position="1"/>
        <end position="27"/>
    </location>
</feature>
<sequence length="304" mass="34623">MVDRHRIGKRTHSRKAAANKGRGRPKAWSSSWQKRLAMFRLCGLPVEAIVELLNTLNGGLFNAKVRRAQQILREVLSNGYKEFCPRSEMEARARISFFRSSKQIYRTRKRNSVETSSSLRRMSYGKSVFGPSCPDAFPLSPNFTEEALEQHIGAPKPRARRASRMGEKTLGWQDGPSYMATSNSPERFGSSFPTMPRSNERFSPEITSSRFSSLGTDSIISSLSAILRVKEILRRNSYSSSLVSEIMSVLRIKFSTSTCSIKRTPAEDYPTEQRYYRQMLFQDFGMHTQKSKRSGNVVRLPHKS</sequence>
<proteinExistence type="predicted"/>
<dbReference type="OrthoDB" id="3799462at2759"/>
<evidence type="ECO:0000313" key="2">
    <source>
        <dbReference type="EMBL" id="KAF1977480.1"/>
    </source>
</evidence>
<protein>
    <submittedName>
        <fullName evidence="2">Uncharacterized protein</fullName>
    </submittedName>
</protein>
<reference evidence="2" key="1">
    <citation type="journal article" date="2020" name="Stud. Mycol.">
        <title>101 Dothideomycetes genomes: a test case for predicting lifestyles and emergence of pathogens.</title>
        <authorList>
            <person name="Haridas S."/>
            <person name="Albert R."/>
            <person name="Binder M."/>
            <person name="Bloem J."/>
            <person name="Labutti K."/>
            <person name="Salamov A."/>
            <person name="Andreopoulos B."/>
            <person name="Baker S."/>
            <person name="Barry K."/>
            <person name="Bills G."/>
            <person name="Bluhm B."/>
            <person name="Cannon C."/>
            <person name="Castanera R."/>
            <person name="Culley D."/>
            <person name="Daum C."/>
            <person name="Ezra D."/>
            <person name="Gonzalez J."/>
            <person name="Henrissat B."/>
            <person name="Kuo A."/>
            <person name="Liang C."/>
            <person name="Lipzen A."/>
            <person name="Lutzoni F."/>
            <person name="Magnuson J."/>
            <person name="Mondo S."/>
            <person name="Nolan M."/>
            <person name="Ohm R."/>
            <person name="Pangilinan J."/>
            <person name="Park H.-J."/>
            <person name="Ramirez L."/>
            <person name="Alfaro M."/>
            <person name="Sun H."/>
            <person name="Tritt A."/>
            <person name="Yoshinaga Y."/>
            <person name="Zwiers L.-H."/>
            <person name="Turgeon B."/>
            <person name="Goodwin S."/>
            <person name="Spatafora J."/>
            <person name="Crous P."/>
            <person name="Grigoriev I."/>
        </authorList>
    </citation>
    <scope>NUCLEOTIDE SEQUENCE</scope>
    <source>
        <strain evidence="2">CBS 107.79</strain>
    </source>
</reference>